<dbReference type="InterPro" id="IPR011146">
    <property type="entry name" value="HIT-like"/>
</dbReference>
<gene>
    <name evidence="5" type="ORF">SAMN05421771_1115</name>
</gene>
<dbReference type="PANTHER" id="PTHR23089">
    <property type="entry name" value="HISTIDINE TRIAD HIT PROTEIN"/>
    <property type="match status" value="1"/>
</dbReference>
<feature type="short sequence motif" description="Histidine triad motif" evidence="2 3">
    <location>
        <begin position="94"/>
        <end position="98"/>
    </location>
</feature>
<dbReference type="InterPro" id="IPR001310">
    <property type="entry name" value="Histidine_triad_HIT"/>
</dbReference>
<dbReference type="InterPro" id="IPR036265">
    <property type="entry name" value="HIT-like_sf"/>
</dbReference>
<evidence type="ECO:0000256" key="3">
    <source>
        <dbReference type="PROSITE-ProRule" id="PRU00464"/>
    </source>
</evidence>
<feature type="active site" description="Tele-AMP-histidine intermediate" evidence="1">
    <location>
        <position position="96"/>
    </location>
</feature>
<dbReference type="CDD" id="cd01276">
    <property type="entry name" value="PKCI_related"/>
    <property type="match status" value="1"/>
</dbReference>
<dbReference type="GO" id="GO:0003824">
    <property type="term" value="F:catalytic activity"/>
    <property type="evidence" value="ECO:0007669"/>
    <property type="project" value="InterPro"/>
</dbReference>
<evidence type="ECO:0000256" key="2">
    <source>
        <dbReference type="PIRSR" id="PIRSR601310-3"/>
    </source>
</evidence>
<reference evidence="5 6" key="1">
    <citation type="submission" date="2016-10" db="EMBL/GenBank/DDBJ databases">
        <authorList>
            <person name="de Groot N.N."/>
        </authorList>
    </citation>
    <scope>NUCLEOTIDE SEQUENCE [LARGE SCALE GENOMIC DNA]</scope>
    <source>
        <strain evidence="5 6">DSM 21001</strain>
    </source>
</reference>
<dbReference type="Proteomes" id="UP000199024">
    <property type="component" value="Unassembled WGS sequence"/>
</dbReference>
<dbReference type="AlphaFoldDB" id="A0A1I6LQH4"/>
<dbReference type="InterPro" id="IPR019808">
    <property type="entry name" value="Histidine_triad_CS"/>
</dbReference>
<dbReference type="PROSITE" id="PS00892">
    <property type="entry name" value="HIT_1"/>
    <property type="match status" value="1"/>
</dbReference>
<dbReference type="PROSITE" id="PS51084">
    <property type="entry name" value="HIT_2"/>
    <property type="match status" value="1"/>
</dbReference>
<evidence type="ECO:0000313" key="6">
    <source>
        <dbReference type="Proteomes" id="UP000199024"/>
    </source>
</evidence>
<dbReference type="PRINTS" id="PR00332">
    <property type="entry name" value="HISTRIAD"/>
</dbReference>
<accession>A0A1I6LQH4</accession>
<evidence type="ECO:0000256" key="1">
    <source>
        <dbReference type="PIRSR" id="PIRSR601310-1"/>
    </source>
</evidence>
<dbReference type="RefSeq" id="WP_089837366.1">
    <property type="nucleotide sequence ID" value="NZ_FOZL01000001.1"/>
</dbReference>
<proteinExistence type="predicted"/>
<protein>
    <submittedName>
        <fullName evidence="5">Histidine triad (HIT) family protein</fullName>
    </submittedName>
</protein>
<dbReference type="EMBL" id="FOZL01000001">
    <property type="protein sequence ID" value="SFS05701.1"/>
    <property type="molecule type" value="Genomic_DNA"/>
</dbReference>
<dbReference type="SUPFAM" id="SSF54197">
    <property type="entry name" value="HIT-like"/>
    <property type="match status" value="1"/>
</dbReference>
<name>A0A1I6LQH4_9BACT</name>
<feature type="domain" description="HIT" evidence="4">
    <location>
        <begin position="4"/>
        <end position="110"/>
    </location>
</feature>
<dbReference type="STRING" id="474950.SAMN05421771_1115"/>
<dbReference type="Gene3D" id="3.30.428.10">
    <property type="entry name" value="HIT-like"/>
    <property type="match status" value="1"/>
</dbReference>
<sequence length="110" mass="11890">MDCLFCKIASGTIPVKPLYEDETVFAFADIHPQAPVHVLVIPKVHVQSMAQAGDEAMLGHLMASAARVAREQGLENGYRLVLNTGDDGGQTVNHLHVHVLGGRHMTWPPG</sequence>
<evidence type="ECO:0000259" key="4">
    <source>
        <dbReference type="PROSITE" id="PS51084"/>
    </source>
</evidence>
<keyword evidence="6" id="KW-1185">Reference proteome</keyword>
<dbReference type="Pfam" id="PF01230">
    <property type="entry name" value="HIT"/>
    <property type="match status" value="1"/>
</dbReference>
<dbReference type="OrthoDB" id="9784774at2"/>
<organism evidence="5 6">
    <name type="scientific">Granulicella pectinivorans</name>
    <dbReference type="NCBI Taxonomy" id="474950"/>
    <lineage>
        <taxon>Bacteria</taxon>
        <taxon>Pseudomonadati</taxon>
        <taxon>Acidobacteriota</taxon>
        <taxon>Terriglobia</taxon>
        <taxon>Terriglobales</taxon>
        <taxon>Acidobacteriaceae</taxon>
        <taxon>Granulicella</taxon>
    </lineage>
</organism>
<evidence type="ECO:0000313" key="5">
    <source>
        <dbReference type="EMBL" id="SFS05701.1"/>
    </source>
</evidence>